<feature type="transmembrane region" description="Helical" evidence="1">
    <location>
        <begin position="7"/>
        <end position="24"/>
    </location>
</feature>
<keyword evidence="1" id="KW-1133">Transmembrane helix</keyword>
<keyword evidence="3" id="KW-1185">Reference proteome</keyword>
<dbReference type="AlphaFoldDB" id="A0A1W1V8T6"/>
<sequence length="168" mass="17739">MRSVITWFDALLVTLWAVVTALGARRGLAGLAWGLGGAVICLLANLLTRAPIPAALIALLLAVALSFAVRRLVPDPLRLPWFLGAGAVGGFVLGALLVVTLTLGFPIGIRISAQGRTGVYPSTSLPPFVYTAVSNSALLQRLTPVWRSSRVLQLLVVPDQLRAGRPAR</sequence>
<name>A0A1W1V8T6_9DEIO</name>
<proteinExistence type="predicted"/>
<evidence type="ECO:0000313" key="3">
    <source>
        <dbReference type="Proteomes" id="UP000192582"/>
    </source>
</evidence>
<dbReference type="EMBL" id="FWWU01000009">
    <property type="protein sequence ID" value="SMB89610.1"/>
    <property type="molecule type" value="Genomic_DNA"/>
</dbReference>
<evidence type="ECO:0000256" key="1">
    <source>
        <dbReference type="SAM" id="Phobius"/>
    </source>
</evidence>
<evidence type="ECO:0008006" key="4">
    <source>
        <dbReference type="Google" id="ProtNLM"/>
    </source>
</evidence>
<organism evidence="2 3">
    <name type="scientific">Deinococcus hopiensis KR-140</name>
    <dbReference type="NCBI Taxonomy" id="695939"/>
    <lineage>
        <taxon>Bacteria</taxon>
        <taxon>Thermotogati</taxon>
        <taxon>Deinococcota</taxon>
        <taxon>Deinococci</taxon>
        <taxon>Deinococcales</taxon>
        <taxon>Deinococcaceae</taxon>
        <taxon>Deinococcus</taxon>
    </lineage>
</organism>
<gene>
    <name evidence="2" type="ORF">SAMN00790413_00489</name>
</gene>
<keyword evidence="1" id="KW-0472">Membrane</keyword>
<keyword evidence="1" id="KW-0812">Transmembrane</keyword>
<feature type="transmembrane region" description="Helical" evidence="1">
    <location>
        <begin position="54"/>
        <end position="73"/>
    </location>
</feature>
<evidence type="ECO:0000313" key="2">
    <source>
        <dbReference type="EMBL" id="SMB89610.1"/>
    </source>
</evidence>
<accession>A0A1W1V8T6</accession>
<dbReference type="STRING" id="695939.SAMN00790413_00489"/>
<protein>
    <recommendedName>
        <fullName evidence="4">Colicin V production protein</fullName>
    </recommendedName>
</protein>
<reference evidence="2" key="1">
    <citation type="submission" date="2017-04" db="EMBL/GenBank/DDBJ databases">
        <authorList>
            <person name="Afonso C.L."/>
            <person name="Miller P.J."/>
            <person name="Scott M.A."/>
            <person name="Spackman E."/>
            <person name="Goraichik I."/>
            <person name="Dimitrov K.M."/>
            <person name="Suarez D.L."/>
            <person name="Swayne D.E."/>
        </authorList>
    </citation>
    <scope>NUCLEOTIDE SEQUENCE [LARGE SCALE GENOMIC DNA]</scope>
    <source>
        <strain evidence="2">KR-140</strain>
    </source>
</reference>
<feature type="transmembrane region" description="Helical" evidence="1">
    <location>
        <begin position="79"/>
        <end position="107"/>
    </location>
</feature>
<feature type="transmembrane region" description="Helical" evidence="1">
    <location>
        <begin position="30"/>
        <end position="47"/>
    </location>
</feature>
<dbReference type="Proteomes" id="UP000192582">
    <property type="component" value="Unassembled WGS sequence"/>
</dbReference>